<proteinExistence type="predicted"/>
<dbReference type="AlphaFoldDB" id="A0A542SPG9"/>
<feature type="transmembrane region" description="Helical" evidence="3">
    <location>
        <begin position="37"/>
        <end position="63"/>
    </location>
</feature>
<reference evidence="4 5" key="1">
    <citation type="submission" date="2019-06" db="EMBL/GenBank/DDBJ databases">
        <title>Sequencing the genomes of 1000 actinobacteria strains.</title>
        <authorList>
            <person name="Klenk H.-P."/>
        </authorList>
    </citation>
    <scope>NUCLEOTIDE SEQUENCE [LARGE SCALE GENOMIC DNA]</scope>
    <source>
        <strain evidence="4 5">DSM 10596</strain>
    </source>
</reference>
<dbReference type="RefSeq" id="WP_142111727.1">
    <property type="nucleotide sequence ID" value="NZ_BAAATB010000002.1"/>
</dbReference>
<evidence type="ECO:0000256" key="2">
    <source>
        <dbReference type="SAM" id="MobiDB-lite"/>
    </source>
</evidence>
<organism evidence="4 5">
    <name type="scientific">Rarobacter incanus</name>
    <dbReference type="NCBI Taxonomy" id="153494"/>
    <lineage>
        <taxon>Bacteria</taxon>
        <taxon>Bacillati</taxon>
        <taxon>Actinomycetota</taxon>
        <taxon>Actinomycetes</taxon>
        <taxon>Micrococcales</taxon>
        <taxon>Rarobacteraceae</taxon>
        <taxon>Rarobacter</taxon>
    </lineage>
</organism>
<keyword evidence="5" id="KW-1185">Reference proteome</keyword>
<feature type="transmembrane region" description="Helical" evidence="3">
    <location>
        <begin position="83"/>
        <end position="106"/>
    </location>
</feature>
<evidence type="ECO:0008006" key="6">
    <source>
        <dbReference type="Google" id="ProtNLM"/>
    </source>
</evidence>
<evidence type="ECO:0000256" key="1">
    <source>
        <dbReference type="ARBA" id="ARBA00022729"/>
    </source>
</evidence>
<dbReference type="InterPro" id="IPR029050">
    <property type="entry name" value="Immunoprotect_excell_Ig-like"/>
</dbReference>
<feature type="region of interest" description="Disordered" evidence="2">
    <location>
        <begin position="1"/>
        <end position="30"/>
    </location>
</feature>
<feature type="region of interest" description="Disordered" evidence="2">
    <location>
        <begin position="124"/>
        <end position="180"/>
    </location>
</feature>
<protein>
    <recommendedName>
        <fullName evidence="6">DUF4352 domain-containing protein</fullName>
    </recommendedName>
</protein>
<evidence type="ECO:0000313" key="4">
    <source>
        <dbReference type="EMBL" id="TQK76455.1"/>
    </source>
</evidence>
<dbReference type="OrthoDB" id="4424518at2"/>
<accession>A0A542SPG9</accession>
<keyword evidence="3" id="KW-0812">Transmembrane</keyword>
<name>A0A542SPG9_9MICO</name>
<comment type="caution">
    <text evidence="4">The sequence shown here is derived from an EMBL/GenBank/DDBJ whole genome shotgun (WGS) entry which is preliminary data.</text>
</comment>
<dbReference type="Gene3D" id="2.60.40.1240">
    <property type="match status" value="1"/>
</dbReference>
<dbReference type="EMBL" id="VFNV01000001">
    <property type="protein sequence ID" value="TQK76455.1"/>
    <property type="molecule type" value="Genomic_DNA"/>
</dbReference>
<feature type="compositionally biased region" description="Pro residues" evidence="2">
    <location>
        <begin position="7"/>
        <end position="30"/>
    </location>
</feature>
<keyword evidence="1" id="KW-0732">Signal</keyword>
<keyword evidence="3" id="KW-0472">Membrane</keyword>
<feature type="compositionally biased region" description="Acidic residues" evidence="2">
    <location>
        <begin position="149"/>
        <end position="159"/>
    </location>
</feature>
<evidence type="ECO:0000256" key="3">
    <source>
        <dbReference type="SAM" id="Phobius"/>
    </source>
</evidence>
<feature type="compositionally biased region" description="Low complexity" evidence="2">
    <location>
        <begin position="124"/>
        <end position="135"/>
    </location>
</feature>
<evidence type="ECO:0000313" key="5">
    <source>
        <dbReference type="Proteomes" id="UP000316181"/>
    </source>
</evidence>
<gene>
    <name evidence="4" type="ORF">FB389_1127</name>
</gene>
<keyword evidence="3" id="KW-1133">Transmembrane helix</keyword>
<sequence>MSSNMPFPEPGLQPPTSFAPPQTPPPPPPPRKNTLGLIALIVAIVGVIFACVPGALIIGWVLLPVSLVLGVIGAVQKDSPKGTSIAAIVVAIVGGGVAAVVAIALVGNAVGKAISAAAPSASTSVSAEATTDATTDSQRNDPDTGASGEDTDNPDDSDAAGETSADRGTSRDTPAPIGTKLTTDDWKITVKKVTLDADKQVAKANMFNDEPKKGSVYILVYVTATYTGDDDQGSIPWVSVDYITADGTTISGTDSLAVAPKAFNRIDAVYPGGSVKGNFVLEVPKKGVGDGVLAITPQLFADKVFIAVK</sequence>
<dbReference type="Proteomes" id="UP000316181">
    <property type="component" value="Unassembled WGS sequence"/>
</dbReference>